<dbReference type="SUPFAM" id="SSF109604">
    <property type="entry name" value="HD-domain/PDEase-like"/>
    <property type="match status" value="1"/>
</dbReference>
<feature type="domain" description="HD-GYP" evidence="1">
    <location>
        <begin position="105"/>
        <end position="301"/>
    </location>
</feature>
<dbReference type="InterPro" id="IPR003607">
    <property type="entry name" value="HD/PDEase_dom"/>
</dbReference>
<dbReference type="Proteomes" id="UP000422764">
    <property type="component" value="Chromosome"/>
</dbReference>
<accession>A0A6I6EQ29</accession>
<dbReference type="AlphaFoldDB" id="A0A6I6EQ29"/>
<dbReference type="Gene3D" id="1.10.3210.10">
    <property type="entry name" value="Hypothetical protein af1432"/>
    <property type="match status" value="1"/>
</dbReference>
<organism evidence="2 3">
    <name type="scientific">Clostridium bovifaecis</name>
    <dbReference type="NCBI Taxonomy" id="2184719"/>
    <lineage>
        <taxon>Bacteria</taxon>
        <taxon>Bacillati</taxon>
        <taxon>Bacillota</taxon>
        <taxon>Clostridia</taxon>
        <taxon>Eubacteriales</taxon>
        <taxon>Clostridiaceae</taxon>
        <taxon>Clostridium</taxon>
    </lineage>
</organism>
<reference evidence="2 3" key="1">
    <citation type="submission" date="2019-12" db="EMBL/GenBank/DDBJ databases">
        <title>Genome sequenceing of Clostridium bovifaecis.</title>
        <authorList>
            <person name="Yao Y."/>
        </authorList>
    </citation>
    <scope>NUCLEOTIDE SEQUENCE [LARGE SCALE GENOMIC DNA]</scope>
    <source>
        <strain evidence="2 3">BXX</strain>
    </source>
</reference>
<dbReference type="SMART" id="SM00471">
    <property type="entry name" value="HDc"/>
    <property type="match status" value="1"/>
</dbReference>
<sequence length="352" mass="40372">MRLEFINRVRENDILGKSILTNDGSVLLRAGIELTAQYIKKLKELGVFYLYIEDERLEDVYVEDERLSKLKQLTMKNMDKVIKNLNNANRKEAKDSLMIVENLIEYIIDSGDINRSLYDIKTHDNYTFVHCIDTGIMSAFLGEALGFRDDELKELGKGAILHDIGKTKISNKIINKKGSLTEDEFLEIKNHPIYGREILLKNMYISDIVLKAVEQHHERVNGSGYPYGLCGNQISKFGKAVCICDVYDAVSNDRSYRKKFSPNEAYELILAGSGTMFDEEMVVKFKDTFAIYPLGCCVRLSNNVEGYVIRQNIGFPDRPVIRVLYDAETRRPIHFYEVDLLEHLDIVIESIA</sequence>
<dbReference type="PROSITE" id="PS51832">
    <property type="entry name" value="HD_GYP"/>
    <property type="match status" value="1"/>
</dbReference>
<keyword evidence="3" id="KW-1185">Reference proteome</keyword>
<proteinExistence type="predicted"/>
<dbReference type="InterPro" id="IPR037522">
    <property type="entry name" value="HD_GYP_dom"/>
</dbReference>
<dbReference type="InterPro" id="IPR006675">
    <property type="entry name" value="HDIG_dom"/>
</dbReference>
<evidence type="ECO:0000313" key="2">
    <source>
        <dbReference type="EMBL" id="QGU95822.1"/>
    </source>
</evidence>
<name>A0A6I6EQ29_9CLOT</name>
<dbReference type="PANTHER" id="PTHR43155:SF2">
    <property type="entry name" value="CYCLIC DI-GMP PHOSPHODIESTERASE PA4108"/>
    <property type="match status" value="1"/>
</dbReference>
<dbReference type="NCBIfam" id="TIGR00277">
    <property type="entry name" value="HDIG"/>
    <property type="match status" value="1"/>
</dbReference>
<evidence type="ECO:0000259" key="1">
    <source>
        <dbReference type="PROSITE" id="PS51832"/>
    </source>
</evidence>
<dbReference type="Pfam" id="PF13487">
    <property type="entry name" value="HD_5"/>
    <property type="match status" value="1"/>
</dbReference>
<gene>
    <name evidence="2" type="ORF">GOM49_12610</name>
</gene>
<protein>
    <submittedName>
        <fullName evidence="2">HD domain-containing protein</fullName>
    </submittedName>
</protein>
<dbReference type="EMBL" id="CP046522">
    <property type="protein sequence ID" value="QGU95822.1"/>
    <property type="molecule type" value="Genomic_DNA"/>
</dbReference>
<dbReference type="CDD" id="cd00077">
    <property type="entry name" value="HDc"/>
    <property type="match status" value="1"/>
</dbReference>
<dbReference type="PANTHER" id="PTHR43155">
    <property type="entry name" value="CYCLIC DI-GMP PHOSPHODIESTERASE PA4108-RELATED"/>
    <property type="match status" value="1"/>
</dbReference>
<evidence type="ECO:0000313" key="3">
    <source>
        <dbReference type="Proteomes" id="UP000422764"/>
    </source>
</evidence>